<evidence type="ECO:0000313" key="1">
    <source>
        <dbReference type="EMBL" id="QNJ56742.1"/>
    </source>
</evidence>
<protein>
    <submittedName>
        <fullName evidence="1">Uncharacterized protein</fullName>
    </submittedName>
</protein>
<dbReference type="Proteomes" id="UP000515890">
    <property type="component" value="Segment"/>
</dbReference>
<reference evidence="1 2" key="1">
    <citation type="submission" date="2020-06" db="EMBL/GenBank/DDBJ databases">
        <authorList>
            <person name="Ruesch T."/>
            <person name="Stepniewski C."/>
            <person name="Ballard C."/>
            <person name="Battaglia S."/>
            <person name="Diaz I."/>
            <person name="Engley A."/>
            <person name="Erickson A."/>
            <person name="Ernst L."/>
            <person name="Gonzales E."/>
            <person name="Haider A."/>
            <person name="Harrison M."/>
            <person name="Moore J."/>
            <person name="Paratore J."/>
            <person name="Rafanan A."/>
            <person name="Storz S."/>
            <person name="Poxleitner M.K."/>
            <person name="Anders K.R."/>
            <person name="Garlena R.A."/>
            <person name="Russell D.A."/>
            <person name="Pope W.H."/>
            <person name="Jacobs-Sera D."/>
            <person name="Hatfull G.F."/>
        </authorList>
    </citation>
    <scope>NUCLEOTIDE SEQUENCE [LARGE SCALE GENOMIC DNA]</scope>
</reference>
<evidence type="ECO:0000313" key="2">
    <source>
        <dbReference type="Proteomes" id="UP000515890"/>
    </source>
</evidence>
<dbReference type="KEGG" id="vg:63210302"/>
<reference evidence="2" key="2">
    <citation type="journal article" date="2021" name="Microbiol. Resour. Announc.">
        <title>Genome Sequences of Subcluster M2 Mycobacteriophages Estes and Aziz.</title>
        <authorList>
            <person name="Fitzgerald S.K."/>
            <person name="Johnson E.H."/>
            <person name="Storz S.H.R."/>
            <person name="Ballard C."/>
            <person name="Battaglia S."/>
            <person name="Boice M."/>
            <person name="Bramwell-Butcher J."/>
            <person name="Dedinsky M."/>
            <person name="DeKlotz J."/>
            <person name="Diaz I."/>
            <person name="Engley A."/>
            <person name="Ernst L."/>
            <person name="Gonzales E."/>
            <person name="Groscost A."/>
            <person name="Grosser P."/>
            <person name="Haider A."/>
            <person name="Harrison M."/>
            <person name="Husler K."/>
            <person name="Lau J."/>
            <person name="Monlux M."/>
            <person name="Paratore J."/>
            <person name="Ruesch T."/>
            <person name="Schlesinger M."/>
            <person name="Scholes A."/>
            <person name="Poxleitner M.K."/>
            <person name="Anders K.R."/>
        </authorList>
    </citation>
    <scope>NUCLEOTIDE SEQUENCE [LARGE SCALE GENOMIC DNA]</scope>
</reference>
<dbReference type="EMBL" id="MT658802">
    <property type="protein sequence ID" value="QNJ56742.1"/>
    <property type="molecule type" value="Genomic_DNA"/>
</dbReference>
<keyword evidence="2" id="KW-1185">Reference proteome</keyword>
<dbReference type="GeneID" id="63210302"/>
<name>A0A7G8LHM0_9CAUD</name>
<accession>A0A7G8LHM0</accession>
<gene>
    <name evidence="1" type="primary">82</name>
    <name evidence="1" type="ORF">SEA_AZIZ_82</name>
</gene>
<organism evidence="1 2">
    <name type="scientific">Mycobacterium phage Aziz</name>
    <dbReference type="NCBI Taxonomy" id="2762281"/>
    <lineage>
        <taxon>Viruses</taxon>
        <taxon>Duplodnaviria</taxon>
        <taxon>Heunggongvirae</taxon>
        <taxon>Uroviricota</taxon>
        <taxon>Caudoviricetes</taxon>
        <taxon>Vilmaviridae</taxon>
        <taxon>Mclasvirinae</taxon>
        <taxon>Reyvirus</taxon>
        <taxon>Reyvirus aziz</taxon>
    </lineage>
</organism>
<sequence length="107" mass="12286">MTEQELKERVLKLRLDLVAAEAELDAFRQSDAHFPEHTVLIEKTTDICPVVLVRTRRYRDRNGHAVADKGSAWIAIHRDGSHTFYETRDDFVANQGGTGTFEEVYRP</sequence>
<proteinExistence type="predicted"/>
<dbReference type="RefSeq" id="YP_010013687.1">
    <property type="nucleotide sequence ID" value="NC_053513.1"/>
</dbReference>